<dbReference type="AlphaFoldDB" id="A0A2W4VT68"/>
<dbReference type="InterPro" id="IPR016181">
    <property type="entry name" value="Acyl_CoA_acyltransferase"/>
</dbReference>
<feature type="domain" description="N-acetyltransferase" evidence="1">
    <location>
        <begin position="1"/>
        <end position="92"/>
    </location>
</feature>
<dbReference type="Pfam" id="PF13508">
    <property type="entry name" value="Acetyltransf_7"/>
    <property type="match status" value="1"/>
</dbReference>
<proteinExistence type="predicted"/>
<evidence type="ECO:0000313" key="2">
    <source>
        <dbReference type="EMBL" id="PZO35642.1"/>
    </source>
</evidence>
<dbReference type="SUPFAM" id="SSF55729">
    <property type="entry name" value="Acyl-CoA N-acyltransferases (Nat)"/>
    <property type="match status" value="1"/>
</dbReference>
<dbReference type="PROSITE" id="PS51186">
    <property type="entry name" value="GNAT"/>
    <property type="match status" value="1"/>
</dbReference>
<name>A0A2W4VT68_9CYAN</name>
<reference evidence="3" key="1">
    <citation type="submission" date="2018-04" db="EMBL/GenBank/DDBJ databases">
        <authorList>
            <person name="Cornet L."/>
        </authorList>
    </citation>
    <scope>NUCLEOTIDE SEQUENCE [LARGE SCALE GENOMIC DNA]</scope>
</reference>
<protein>
    <recommendedName>
        <fullName evidence="1">N-acetyltransferase domain-containing protein</fullName>
    </recommendedName>
</protein>
<sequence length="97" mass="11028">MFWGFDFSLRKGDMLPKGYGYVDNRTPELGIAVFPEYRGQGIGTHLFASICGQSSISLSVSANNPAVKLYDRFGFEVISRIDESLLMKRKRDYRQPI</sequence>
<accession>A0A2W4VT68</accession>
<dbReference type="InterPro" id="IPR000182">
    <property type="entry name" value="GNAT_dom"/>
</dbReference>
<dbReference type="EMBL" id="QBMN01000162">
    <property type="protein sequence ID" value="PZO35642.1"/>
    <property type="molecule type" value="Genomic_DNA"/>
</dbReference>
<dbReference type="GO" id="GO:0016747">
    <property type="term" value="F:acyltransferase activity, transferring groups other than amino-acyl groups"/>
    <property type="evidence" value="ECO:0007669"/>
    <property type="project" value="InterPro"/>
</dbReference>
<dbReference type="Proteomes" id="UP000249081">
    <property type="component" value="Unassembled WGS sequence"/>
</dbReference>
<gene>
    <name evidence="2" type="ORF">DCF17_18370</name>
</gene>
<comment type="caution">
    <text evidence="2">The sequence shown here is derived from an EMBL/GenBank/DDBJ whole genome shotgun (WGS) entry which is preliminary data.</text>
</comment>
<organism evidence="2 3">
    <name type="scientific">Shackletoniella antarctica</name>
    <dbReference type="NCBI Taxonomy" id="268115"/>
    <lineage>
        <taxon>Bacteria</taxon>
        <taxon>Bacillati</taxon>
        <taxon>Cyanobacteriota</taxon>
        <taxon>Cyanophyceae</taxon>
        <taxon>Oculatellales</taxon>
        <taxon>Oculatellaceae</taxon>
        <taxon>Shackletoniella</taxon>
    </lineage>
</organism>
<dbReference type="CDD" id="cd04301">
    <property type="entry name" value="NAT_SF"/>
    <property type="match status" value="1"/>
</dbReference>
<evidence type="ECO:0000313" key="3">
    <source>
        <dbReference type="Proteomes" id="UP000249081"/>
    </source>
</evidence>
<evidence type="ECO:0000259" key="1">
    <source>
        <dbReference type="PROSITE" id="PS51186"/>
    </source>
</evidence>
<reference evidence="2 3" key="2">
    <citation type="submission" date="2018-06" db="EMBL/GenBank/DDBJ databases">
        <title>Metagenomic assembly of (sub)arctic Cyanobacteria and their associated microbiome from non-axenic cultures.</title>
        <authorList>
            <person name="Baurain D."/>
        </authorList>
    </citation>
    <scope>NUCLEOTIDE SEQUENCE [LARGE SCALE GENOMIC DNA]</scope>
    <source>
        <strain evidence="2">ULC041bin1</strain>
    </source>
</reference>
<dbReference type="Gene3D" id="3.40.630.30">
    <property type="match status" value="1"/>
</dbReference>